<dbReference type="RefSeq" id="WP_099534503.1">
    <property type="nucleotide sequence ID" value="NZ_JAZAQF010000094.1"/>
</dbReference>
<evidence type="ECO:0000313" key="2">
    <source>
        <dbReference type="Proteomes" id="UP001604335"/>
    </source>
</evidence>
<reference evidence="2" key="1">
    <citation type="journal article" date="2024" name="Algal Res.">
        <title>Biochemical, toxicological and genomic investigation of a high-biomass producing Limnothrix strain isolated from Italian shallow drinking water reservoir.</title>
        <authorList>
            <person name="Simonazzi M."/>
            <person name="Shishido T.K."/>
            <person name="Delbaje E."/>
            <person name="Wahlsten M."/>
            <person name="Fewer D.P."/>
            <person name="Sivonen K."/>
            <person name="Pezzolesi L."/>
            <person name="Pistocchi R."/>
        </authorList>
    </citation>
    <scope>NUCLEOTIDE SEQUENCE [LARGE SCALE GENOMIC DNA]</scope>
    <source>
        <strain evidence="2">LRLZ20PSL1</strain>
    </source>
</reference>
<keyword evidence="1" id="KW-0378">Hydrolase</keyword>
<dbReference type="NCBIfam" id="TIGR01549">
    <property type="entry name" value="HAD-SF-IA-v1"/>
    <property type="match status" value="1"/>
</dbReference>
<dbReference type="InterPro" id="IPR023214">
    <property type="entry name" value="HAD_sf"/>
</dbReference>
<dbReference type="InterPro" id="IPR050155">
    <property type="entry name" value="HAD-like_hydrolase_sf"/>
</dbReference>
<dbReference type="Proteomes" id="UP001604335">
    <property type="component" value="Unassembled WGS sequence"/>
</dbReference>
<evidence type="ECO:0000313" key="1">
    <source>
        <dbReference type="EMBL" id="MFG3819521.1"/>
    </source>
</evidence>
<dbReference type="Pfam" id="PF13419">
    <property type="entry name" value="HAD_2"/>
    <property type="match status" value="1"/>
</dbReference>
<name>A0ABW7CEH4_9CYAN</name>
<dbReference type="InterPro" id="IPR023198">
    <property type="entry name" value="PGP-like_dom2"/>
</dbReference>
<comment type="caution">
    <text evidence="1">The sequence shown here is derived from an EMBL/GenBank/DDBJ whole genome shotgun (WGS) entry which is preliminary data.</text>
</comment>
<keyword evidence="2" id="KW-1185">Reference proteome</keyword>
<proteinExistence type="predicted"/>
<dbReference type="InterPro" id="IPR006439">
    <property type="entry name" value="HAD-SF_hydro_IA"/>
</dbReference>
<dbReference type="SUPFAM" id="SSF56784">
    <property type="entry name" value="HAD-like"/>
    <property type="match status" value="1"/>
</dbReference>
<dbReference type="Gene3D" id="3.40.50.1000">
    <property type="entry name" value="HAD superfamily/HAD-like"/>
    <property type="match status" value="1"/>
</dbReference>
<dbReference type="Gene3D" id="1.10.150.240">
    <property type="entry name" value="Putative phosphatase, domain 2"/>
    <property type="match status" value="1"/>
</dbReference>
<protein>
    <submittedName>
        <fullName evidence="1">HAD-IA family hydrolase</fullName>
    </submittedName>
</protein>
<dbReference type="SFLD" id="SFLDG01129">
    <property type="entry name" value="C1.5:_HAD__Beta-PGM__Phosphata"/>
    <property type="match status" value="1"/>
</dbReference>
<dbReference type="EMBL" id="JAZAQF010000094">
    <property type="protein sequence ID" value="MFG3819521.1"/>
    <property type="molecule type" value="Genomic_DNA"/>
</dbReference>
<dbReference type="SFLD" id="SFLDS00003">
    <property type="entry name" value="Haloacid_Dehalogenase"/>
    <property type="match status" value="1"/>
</dbReference>
<organism evidence="1 2">
    <name type="scientific">Limnothrix redekei LRLZ20PSL1</name>
    <dbReference type="NCBI Taxonomy" id="3112953"/>
    <lineage>
        <taxon>Bacteria</taxon>
        <taxon>Bacillati</taxon>
        <taxon>Cyanobacteriota</taxon>
        <taxon>Cyanophyceae</taxon>
        <taxon>Pseudanabaenales</taxon>
        <taxon>Pseudanabaenaceae</taxon>
        <taxon>Limnothrix</taxon>
    </lineage>
</organism>
<dbReference type="PANTHER" id="PTHR43434">
    <property type="entry name" value="PHOSPHOGLYCOLATE PHOSPHATASE"/>
    <property type="match status" value="1"/>
</dbReference>
<dbReference type="PANTHER" id="PTHR43434:SF13">
    <property type="entry name" value="PHOSPHOGLYCOLATE PHOSPHATASE"/>
    <property type="match status" value="1"/>
</dbReference>
<sequence>MNAHHVLASTAAAGGPQSLPTSAALVDPQHLRLILFDFDGTLADSFQAVVEILDRLSGRFGYPRLTPERIARLRDCDSRMVLQNSNVPPWQRPWLIYCLKRELQADLHRLQPIQGIEDVLRELRSAGYRLGIVTSNQRSTVDRFLTLMGWRHYFTWIDASLRLFSKDRAISRVRRQAGLQREAVAYVGDETRDVEAARRSGVVSLSVAWGFNSERALRNSQPDMLFQHPQELLTWVRSTAAASEKSQTHA</sequence>
<dbReference type="InterPro" id="IPR036412">
    <property type="entry name" value="HAD-like_sf"/>
</dbReference>
<dbReference type="InterPro" id="IPR041492">
    <property type="entry name" value="HAD_2"/>
</dbReference>
<accession>A0ABW7CEH4</accession>
<dbReference type="GO" id="GO:0016787">
    <property type="term" value="F:hydrolase activity"/>
    <property type="evidence" value="ECO:0007669"/>
    <property type="project" value="UniProtKB-KW"/>
</dbReference>
<gene>
    <name evidence="1" type="ORF">VPK24_17885</name>
</gene>